<dbReference type="EMBL" id="CAXLJM020000033">
    <property type="protein sequence ID" value="CAL8102377.1"/>
    <property type="molecule type" value="Genomic_DNA"/>
</dbReference>
<evidence type="ECO:0000256" key="2">
    <source>
        <dbReference type="ARBA" id="ARBA00008300"/>
    </source>
</evidence>
<comment type="caution">
    <text evidence="9">The sequence shown here is derived from an EMBL/GenBank/DDBJ whole genome shotgun (WGS) entry which is preliminary data.</text>
</comment>
<dbReference type="SUPFAM" id="SSF53474">
    <property type="entry name" value="alpha/beta-Hydrolases"/>
    <property type="match status" value="1"/>
</dbReference>
<evidence type="ECO:0000256" key="4">
    <source>
        <dbReference type="ARBA" id="ARBA00022677"/>
    </source>
</evidence>
<evidence type="ECO:0000313" key="10">
    <source>
        <dbReference type="Proteomes" id="UP001642540"/>
    </source>
</evidence>
<keyword evidence="10" id="KW-1185">Reference proteome</keyword>
<accession>A0ABP1QGE0</accession>
<sequence length="330" mass="38160">MEAYRVVNKVPTKVLTFGTGIGDNLLDVKHLVLLFPGNPGIIDYYREFMKELYVRLRSKYPKLNIPVWGISHAGHQTEGSHEYTFPYLNENPEVYSLEGQCTHKVKFLESFVPPHINVIGIGHSIGCKVWMETLKRMDEHINSIAEPKKRPNISKVFMLFPTIERMRYTPNGQRTLPLLKWSKFLTPLLWPISLLPLCVQKWMIQFHFRGTPVPECALPATLQLFNYDIVKRIAFMAKCELEQVVELDTAAVEKYMGKLFFYFGTTDGWCPLTFVDEMKERFPKLEHKVCENGFVHAFVLENSSGMADFLKDEITLASEDAKKDEDLMEK</sequence>
<gene>
    <name evidence="9" type="ORF">ODALV1_LOCUS11131</name>
</gene>
<dbReference type="InterPro" id="IPR029058">
    <property type="entry name" value="AB_hydrolase_fold"/>
</dbReference>
<organism evidence="9 10">
    <name type="scientific">Orchesella dallaii</name>
    <dbReference type="NCBI Taxonomy" id="48710"/>
    <lineage>
        <taxon>Eukaryota</taxon>
        <taxon>Metazoa</taxon>
        <taxon>Ecdysozoa</taxon>
        <taxon>Arthropoda</taxon>
        <taxon>Hexapoda</taxon>
        <taxon>Collembola</taxon>
        <taxon>Entomobryomorpha</taxon>
        <taxon>Entomobryoidea</taxon>
        <taxon>Orchesellidae</taxon>
        <taxon>Orchesellinae</taxon>
        <taxon>Orchesella</taxon>
    </lineage>
</organism>
<evidence type="ECO:0000256" key="8">
    <source>
        <dbReference type="ARBA" id="ARBA00049527"/>
    </source>
</evidence>
<evidence type="ECO:0000256" key="6">
    <source>
        <dbReference type="ARBA" id="ARBA00031924"/>
    </source>
</evidence>
<evidence type="ECO:0000256" key="3">
    <source>
        <dbReference type="ARBA" id="ARBA00019242"/>
    </source>
</evidence>
<protein>
    <recommendedName>
        <fullName evidence="3">Lipid droplet-associated hydrolase</fullName>
        <ecNumber evidence="7">3.1.1.13</ecNumber>
    </recommendedName>
    <alternativeName>
        <fullName evidence="6">Lipid droplet-associated serine hydrolase</fullName>
    </alternativeName>
</protein>
<keyword evidence="4" id="KW-0551">Lipid droplet</keyword>
<comment type="catalytic activity">
    <reaction evidence="8">
        <text>a cholesterol ester + H2O = cholesterol + a fatty acid + H(+)</text>
        <dbReference type="Rhea" id="RHEA:36403"/>
        <dbReference type="ChEBI" id="CHEBI:15377"/>
        <dbReference type="ChEBI" id="CHEBI:15378"/>
        <dbReference type="ChEBI" id="CHEBI:16113"/>
        <dbReference type="ChEBI" id="CHEBI:17002"/>
        <dbReference type="ChEBI" id="CHEBI:28868"/>
        <dbReference type="EC" id="3.1.1.13"/>
    </reaction>
    <physiologicalReaction direction="left-to-right" evidence="8">
        <dbReference type="Rhea" id="RHEA:36404"/>
    </physiologicalReaction>
</comment>
<dbReference type="PANTHER" id="PTHR13390:SF0">
    <property type="entry name" value="LIPID DROPLET-ASSOCIATED HYDROLASE"/>
    <property type="match status" value="1"/>
</dbReference>
<proteinExistence type="inferred from homology"/>
<dbReference type="InterPro" id="IPR019363">
    <property type="entry name" value="LDAH"/>
</dbReference>
<comment type="subcellular location">
    <subcellularLocation>
        <location evidence="1">Lipid droplet</location>
    </subcellularLocation>
</comment>
<evidence type="ECO:0000256" key="1">
    <source>
        <dbReference type="ARBA" id="ARBA00004502"/>
    </source>
</evidence>
<dbReference type="Gene3D" id="3.40.50.1820">
    <property type="entry name" value="alpha/beta hydrolase"/>
    <property type="match status" value="1"/>
</dbReference>
<dbReference type="Proteomes" id="UP001642540">
    <property type="component" value="Unassembled WGS sequence"/>
</dbReference>
<keyword evidence="5" id="KW-0378">Hydrolase</keyword>
<comment type="similarity">
    <text evidence="2">Belongs to the AB hydrolase superfamily. LDAH family.</text>
</comment>
<dbReference type="PANTHER" id="PTHR13390">
    <property type="entry name" value="LIPASE"/>
    <property type="match status" value="1"/>
</dbReference>
<reference evidence="9 10" key="1">
    <citation type="submission" date="2024-08" db="EMBL/GenBank/DDBJ databases">
        <authorList>
            <person name="Cucini C."/>
            <person name="Frati F."/>
        </authorList>
    </citation>
    <scope>NUCLEOTIDE SEQUENCE [LARGE SCALE GENOMIC DNA]</scope>
</reference>
<dbReference type="Pfam" id="PF10230">
    <property type="entry name" value="LIDHydrolase"/>
    <property type="match status" value="1"/>
</dbReference>
<evidence type="ECO:0000256" key="7">
    <source>
        <dbReference type="ARBA" id="ARBA00039150"/>
    </source>
</evidence>
<evidence type="ECO:0000313" key="9">
    <source>
        <dbReference type="EMBL" id="CAL8102377.1"/>
    </source>
</evidence>
<dbReference type="EC" id="3.1.1.13" evidence="7"/>
<name>A0ABP1QGE0_9HEXA</name>
<evidence type="ECO:0000256" key="5">
    <source>
        <dbReference type="ARBA" id="ARBA00022801"/>
    </source>
</evidence>